<protein>
    <submittedName>
        <fullName evidence="5">Short neuropeptide F-like</fullName>
    </submittedName>
</protein>
<evidence type="ECO:0000313" key="4">
    <source>
        <dbReference type="Proteomes" id="UP001652700"/>
    </source>
</evidence>
<keyword evidence="4" id="KW-1185">Reference proteome</keyword>
<dbReference type="RefSeq" id="XP_028143698.1">
    <property type="nucleotide sequence ID" value="XM_028287897.1"/>
</dbReference>
<gene>
    <name evidence="5" type="primary">LOC114337457</name>
</gene>
<proteinExistence type="predicted"/>
<feature type="signal peptide" evidence="2">
    <location>
        <begin position="1"/>
        <end position="25"/>
    </location>
</feature>
<evidence type="ECO:0000313" key="5">
    <source>
        <dbReference type="RefSeq" id="XP_028143698.1"/>
    </source>
</evidence>
<evidence type="ECO:0000256" key="2">
    <source>
        <dbReference type="SAM" id="SignalP"/>
    </source>
</evidence>
<dbReference type="AlphaFoldDB" id="A0A6P7GFC5"/>
<keyword evidence="2" id="KW-0732">Signal</keyword>
<reference evidence="3" key="2">
    <citation type="submission" date="2025-05" db="UniProtKB">
        <authorList>
            <consortium name="EnsemblMetazoa"/>
        </authorList>
    </citation>
    <scope>IDENTIFICATION</scope>
</reference>
<dbReference type="Proteomes" id="UP001652700">
    <property type="component" value="Unplaced"/>
</dbReference>
<evidence type="ECO:0000313" key="3">
    <source>
        <dbReference type="EnsemblMetazoa" id="XP_050507013.1"/>
    </source>
</evidence>
<name>A0A6P7GFC5_DIAVI</name>
<feature type="region of interest" description="Disordered" evidence="1">
    <location>
        <begin position="79"/>
        <end position="110"/>
    </location>
</feature>
<dbReference type="InParanoid" id="A0A6P7GFC5"/>
<feature type="chain" id="PRO_5027991976" evidence="2">
    <location>
        <begin position="26"/>
        <end position="137"/>
    </location>
</feature>
<accession>A0A6P7GFC5</accession>
<dbReference type="OrthoDB" id="6364308at2759"/>
<evidence type="ECO:0000256" key="1">
    <source>
        <dbReference type="SAM" id="MobiDB-lite"/>
    </source>
</evidence>
<organism evidence="5">
    <name type="scientific">Diabrotica virgifera virgifera</name>
    <name type="common">western corn rootworm</name>
    <dbReference type="NCBI Taxonomy" id="50390"/>
    <lineage>
        <taxon>Eukaryota</taxon>
        <taxon>Metazoa</taxon>
        <taxon>Ecdysozoa</taxon>
        <taxon>Arthropoda</taxon>
        <taxon>Hexapoda</taxon>
        <taxon>Insecta</taxon>
        <taxon>Pterygota</taxon>
        <taxon>Neoptera</taxon>
        <taxon>Endopterygota</taxon>
        <taxon>Coleoptera</taxon>
        <taxon>Polyphaga</taxon>
        <taxon>Cucujiformia</taxon>
        <taxon>Chrysomeloidea</taxon>
        <taxon>Chrysomelidae</taxon>
        <taxon>Galerucinae</taxon>
        <taxon>Diabroticina</taxon>
        <taxon>Diabroticites</taxon>
        <taxon>Diabrotica</taxon>
    </lineage>
</organism>
<sequence>MNTSTTVRFFCAIFSFLVILAVVSTAPYADYDNNIHDLVEILMQKDIDDQLGLHQVERRRQPQLRLRFGKRADDFDAYMSHANGNERPPSLRLRFGKRGDDTTGTNERSPSLRLRFGKRFDDVPVPVSGYIPTEGEN</sequence>
<dbReference type="EnsemblMetazoa" id="XM_050651056.1">
    <property type="protein sequence ID" value="XP_050507013.1"/>
    <property type="gene ID" value="LOC126884812"/>
</dbReference>
<reference evidence="5" key="1">
    <citation type="submission" date="2025-04" db="UniProtKB">
        <authorList>
            <consortium name="RefSeq"/>
        </authorList>
    </citation>
    <scope>IDENTIFICATION</scope>
</reference>